<dbReference type="Proteomes" id="UP000515135">
    <property type="component" value="Unplaced"/>
</dbReference>
<reference evidence="4" key="1">
    <citation type="submission" date="2025-08" db="UniProtKB">
        <authorList>
            <consortium name="RefSeq"/>
        </authorList>
    </citation>
    <scope>IDENTIFICATION</scope>
    <source>
        <tissue evidence="4">Gonad</tissue>
    </source>
</reference>
<dbReference type="AlphaFoldDB" id="A0A6P4XZ71"/>
<evidence type="ECO:0000313" key="4">
    <source>
        <dbReference type="RefSeq" id="XP_019615694.1"/>
    </source>
</evidence>
<dbReference type="InterPro" id="IPR038765">
    <property type="entry name" value="Papain-like_cys_pep_sf"/>
</dbReference>
<dbReference type="KEGG" id="bbel:109463362"/>
<keyword evidence="1" id="KW-0788">Thiol protease</keyword>
<protein>
    <submittedName>
        <fullName evidence="4">Uncharacterized protein LOC109463362</fullName>
    </submittedName>
</protein>
<dbReference type="Pfam" id="PF02338">
    <property type="entry name" value="OTU"/>
    <property type="match status" value="1"/>
</dbReference>
<dbReference type="PANTHER" id="PTHR47642:SF8">
    <property type="entry name" value="ATP-DEPENDENT DNA HELICASE"/>
    <property type="match status" value="1"/>
</dbReference>
<dbReference type="SUPFAM" id="SSF54001">
    <property type="entry name" value="Cysteine proteinases"/>
    <property type="match status" value="1"/>
</dbReference>
<sequence>MPDAVFLATFLCVQERPPLVIIVLRTNYIQLRIRDVPGDGNCFFHAMSWCLHTAGLQHVSGPELRTKLTDYFETTENVESYFGFHSIPNVIDTSGEENSTPQQHQQFQVYLDGLRSGEWADHLAVQGAADMLNVNIEITKTSSTDWITEICPKQGRSENTVTLGLMGELHYVALEKADTESTQETRQEMEDEEDRIAFEQTSKVQGVPYDTLLQHEQVIDDSDRTYSVAPGENQQPCPFFSDKHFEVLANPEKYPFGKGGFSEERSKHITPRKFFNQRLLHVDGRFAKDIDYLFAAQYAVEAKQMKDSIQIFLRQTRGHTFQGQTVNAGLMKNLNNINDMLRTDTAIKFMKNIRGSPPYWNNVLLELLAMVRQLGLPTFFLTLSAADMQWPEVIGSIARQYGKFLTADDVKNMNYEEKCSWLRRNPVTAARQFSYRLNAFFKEFIGGKGKPIGHLQDYLIRIEFQARGAPHAHSILWIKDAPKVDLDSDEVVTNFISEHQTCAIPEEDDDLRNLVLSLQKHNHSFTCKQGQSCRFRYPRPPSRETLIARQNTHADVANIEKELKIKSDTLQQVRTVLEAHSDEEDLSLGNLLLEAQVDPDFYHKVLKIVRSGKEVVLQRKISERFINSYNPHILRVWKANMDIQYILDVYACIMYITSYMLKSERSMSELLKKVAVESKGEDVKERLRKLGSTFLNNREVSAQEAAFRVLSMPLKKASRQVVFVNSAAKEKRVSILKPKNILQDMTDEDTNIFCTSLIDRYVSRPLDLEDMCLVEFAATYTVAKKSRSELEENDNDVPYEEDNCGEDGITGSEYGSIPDRYPDVIRLCNGLGNMRKRRRHCIVRFHKEKKDDEERYRNLLMLYLPWRNENVDLKGGFNCFKDHYECAKDTVHVNESKFSINAVRIEEACDDLQRMGPMDDMWNDVSPNVQFLQSEQLNEGVVQERDLPVEDGCENIDLAANEMSNNNSELHARYTSELNKGLMTPEEYRCMMRSLNRKQFEAVMYHRRWCKDMISALKQKQNIRSICSSSVGQEG</sequence>
<dbReference type="InterPro" id="IPR051055">
    <property type="entry name" value="PIF1_helicase"/>
</dbReference>
<dbReference type="Pfam" id="PF14214">
    <property type="entry name" value="Helitron_like_N"/>
    <property type="match status" value="1"/>
</dbReference>
<dbReference type="OrthoDB" id="10036850at2759"/>
<keyword evidence="1" id="KW-0645">Protease</keyword>
<proteinExistence type="predicted"/>
<dbReference type="RefSeq" id="XP_019615694.1">
    <property type="nucleotide sequence ID" value="XM_019760135.1"/>
</dbReference>
<evidence type="ECO:0000256" key="1">
    <source>
        <dbReference type="ARBA" id="ARBA00022807"/>
    </source>
</evidence>
<dbReference type="GO" id="GO:0008234">
    <property type="term" value="F:cysteine-type peptidase activity"/>
    <property type="evidence" value="ECO:0007669"/>
    <property type="project" value="UniProtKB-KW"/>
</dbReference>
<dbReference type="InterPro" id="IPR003323">
    <property type="entry name" value="OTU_dom"/>
</dbReference>
<keyword evidence="3" id="KW-1185">Reference proteome</keyword>
<dbReference type="Gene3D" id="3.90.70.80">
    <property type="match status" value="1"/>
</dbReference>
<keyword evidence="1" id="KW-0378">Hydrolase</keyword>
<gene>
    <name evidence="4" type="primary">LOC109463362</name>
</gene>
<dbReference type="PROSITE" id="PS50802">
    <property type="entry name" value="OTU"/>
    <property type="match status" value="1"/>
</dbReference>
<evidence type="ECO:0000313" key="3">
    <source>
        <dbReference type="Proteomes" id="UP000515135"/>
    </source>
</evidence>
<dbReference type="CDD" id="cd22758">
    <property type="entry name" value="OTU_232R-like"/>
    <property type="match status" value="1"/>
</dbReference>
<organism evidence="3 4">
    <name type="scientific">Branchiostoma belcheri</name>
    <name type="common">Amphioxus</name>
    <dbReference type="NCBI Taxonomy" id="7741"/>
    <lineage>
        <taxon>Eukaryota</taxon>
        <taxon>Metazoa</taxon>
        <taxon>Chordata</taxon>
        <taxon>Cephalochordata</taxon>
        <taxon>Leptocardii</taxon>
        <taxon>Amphioxiformes</taxon>
        <taxon>Branchiostomatidae</taxon>
        <taxon>Branchiostoma</taxon>
    </lineage>
</organism>
<evidence type="ECO:0000259" key="2">
    <source>
        <dbReference type="PROSITE" id="PS50802"/>
    </source>
</evidence>
<dbReference type="InterPro" id="IPR025476">
    <property type="entry name" value="Helitron_helicase-like"/>
</dbReference>
<name>A0A6P4XZ71_BRABE</name>
<dbReference type="PANTHER" id="PTHR47642">
    <property type="entry name" value="ATP-DEPENDENT DNA HELICASE"/>
    <property type="match status" value="1"/>
</dbReference>
<feature type="domain" description="OTU" evidence="2">
    <location>
        <begin position="31"/>
        <end position="177"/>
    </location>
</feature>
<accession>A0A6P4XZ71</accession>
<dbReference type="GeneID" id="109463362"/>